<protein>
    <submittedName>
        <fullName evidence="2">Uncharacterized protein</fullName>
    </submittedName>
</protein>
<reference evidence="2 3" key="1">
    <citation type="journal article" date="2010" name="Stand. Genomic Sci.">
        <title>Complete genome sequence of Cellulomonas flavigena type strain (134).</title>
        <authorList>
            <person name="Abt B."/>
            <person name="Foster B."/>
            <person name="Lapidus A."/>
            <person name="Clum A."/>
            <person name="Sun H."/>
            <person name="Pukall R."/>
            <person name="Lucas S."/>
            <person name="Glavina Del Rio T."/>
            <person name="Nolan M."/>
            <person name="Tice H."/>
            <person name="Cheng J.F."/>
            <person name="Pitluck S."/>
            <person name="Liolios K."/>
            <person name="Ivanova N."/>
            <person name="Mavromatis K."/>
            <person name="Ovchinnikova G."/>
            <person name="Pati A."/>
            <person name="Goodwin L."/>
            <person name="Chen A."/>
            <person name="Palaniappan K."/>
            <person name="Land M."/>
            <person name="Hauser L."/>
            <person name="Chang Y.J."/>
            <person name="Jeffries C.D."/>
            <person name="Rohde M."/>
            <person name="Goker M."/>
            <person name="Woyke T."/>
            <person name="Bristow J."/>
            <person name="Eisen J.A."/>
            <person name="Markowitz V."/>
            <person name="Hugenholtz P."/>
            <person name="Kyrpides N.C."/>
            <person name="Klenk H.P."/>
        </authorList>
    </citation>
    <scope>NUCLEOTIDE SEQUENCE [LARGE SCALE GENOMIC DNA]</scope>
    <source>
        <strain evidence="3">ATCC 482 / DSM 20109 / BCRC 11376 / JCM 18109 / NBRC 3775 / NCIMB 8073 / NRS 134</strain>
    </source>
</reference>
<dbReference type="RefSeq" id="WP_013117627.1">
    <property type="nucleotide sequence ID" value="NC_014151.1"/>
</dbReference>
<dbReference type="EMBL" id="CP001964">
    <property type="protein sequence ID" value="ADG75293.1"/>
    <property type="molecule type" value="Genomic_DNA"/>
</dbReference>
<sequence length="174" mass="18324">MLRSMRADLDPSPAPTRRARLQSERRLRSRRRTTAVVATMALLASALPSAAAAGGTTGRTADDTPGGAPEVVAENGGVVALDGGGALPLPDDRGAVRALATVEDADAWCAHLSSYYLAFPSPWSARVINCRSSDLFVAPVYSDASLGMCVLVPARHSRHLGGNVTRWVTDIRLC</sequence>
<accession>D5UHH2</accession>
<feature type="region of interest" description="Disordered" evidence="1">
    <location>
        <begin position="1"/>
        <end position="30"/>
    </location>
</feature>
<evidence type="ECO:0000313" key="3">
    <source>
        <dbReference type="Proteomes" id="UP000000849"/>
    </source>
</evidence>
<dbReference type="OrthoDB" id="4829502at2"/>
<gene>
    <name evidence="2" type="ordered locus">Cfla_2403</name>
</gene>
<keyword evidence="3" id="KW-1185">Reference proteome</keyword>
<dbReference type="KEGG" id="cfl:Cfla_2403"/>
<dbReference type="STRING" id="446466.Cfla_2403"/>
<name>D5UHH2_CELFN</name>
<dbReference type="AlphaFoldDB" id="D5UHH2"/>
<proteinExistence type="predicted"/>
<dbReference type="Proteomes" id="UP000000849">
    <property type="component" value="Chromosome"/>
</dbReference>
<evidence type="ECO:0000313" key="2">
    <source>
        <dbReference type="EMBL" id="ADG75293.1"/>
    </source>
</evidence>
<dbReference type="HOGENOM" id="CLU_1537325_0_0_11"/>
<evidence type="ECO:0000256" key="1">
    <source>
        <dbReference type="SAM" id="MobiDB-lite"/>
    </source>
</evidence>
<organism evidence="2 3">
    <name type="scientific">Cellulomonas flavigena (strain ATCC 482 / DSM 20109 / BCRC 11376 / JCM 18109 / NBRC 3775 / NCIMB 8073 / NRS 134)</name>
    <dbReference type="NCBI Taxonomy" id="446466"/>
    <lineage>
        <taxon>Bacteria</taxon>
        <taxon>Bacillati</taxon>
        <taxon>Actinomycetota</taxon>
        <taxon>Actinomycetes</taxon>
        <taxon>Micrococcales</taxon>
        <taxon>Cellulomonadaceae</taxon>
        <taxon>Cellulomonas</taxon>
    </lineage>
</organism>
<feature type="region of interest" description="Disordered" evidence="1">
    <location>
        <begin position="52"/>
        <end position="71"/>
    </location>
</feature>